<evidence type="ECO:0000313" key="6">
    <source>
        <dbReference type="Proteomes" id="UP000663842"/>
    </source>
</evidence>
<dbReference type="PANTHER" id="PTHR23121">
    <property type="entry name" value="SODIUM-DEPENDENT GLUCOSE TRANSPORTER 1"/>
    <property type="match status" value="1"/>
</dbReference>
<dbReference type="SUPFAM" id="SSF103473">
    <property type="entry name" value="MFS general substrate transporter"/>
    <property type="match status" value="1"/>
</dbReference>
<evidence type="ECO:0000313" key="5">
    <source>
        <dbReference type="EMBL" id="CAF4064954.1"/>
    </source>
</evidence>
<name>A0A819SNX5_9BILA</name>
<accession>A0A819SNX5</accession>
<evidence type="ECO:0000256" key="4">
    <source>
        <dbReference type="SAM" id="Phobius"/>
    </source>
</evidence>
<reference evidence="5" key="1">
    <citation type="submission" date="2021-02" db="EMBL/GenBank/DDBJ databases">
        <authorList>
            <person name="Nowell W R."/>
        </authorList>
    </citation>
    <scope>NUCLEOTIDE SEQUENCE</scope>
</reference>
<gene>
    <name evidence="5" type="ORF">UXM345_LOCUS20070</name>
</gene>
<keyword evidence="3 4" id="KW-0472">Membrane</keyword>
<dbReference type="InterPro" id="IPR036259">
    <property type="entry name" value="MFS_trans_sf"/>
</dbReference>
<organism evidence="5 6">
    <name type="scientific">Rotaria magnacalcarata</name>
    <dbReference type="NCBI Taxonomy" id="392030"/>
    <lineage>
        <taxon>Eukaryota</taxon>
        <taxon>Metazoa</taxon>
        <taxon>Spiralia</taxon>
        <taxon>Gnathifera</taxon>
        <taxon>Rotifera</taxon>
        <taxon>Eurotatoria</taxon>
        <taxon>Bdelloidea</taxon>
        <taxon>Philodinida</taxon>
        <taxon>Philodinidae</taxon>
        <taxon>Rotaria</taxon>
    </lineage>
</organism>
<feature type="transmembrane region" description="Helical" evidence="4">
    <location>
        <begin position="71"/>
        <end position="94"/>
    </location>
</feature>
<feature type="transmembrane region" description="Helical" evidence="4">
    <location>
        <begin position="137"/>
        <end position="158"/>
    </location>
</feature>
<keyword evidence="1 4" id="KW-0812">Transmembrane</keyword>
<feature type="transmembrane region" description="Helical" evidence="4">
    <location>
        <begin position="170"/>
        <end position="195"/>
    </location>
</feature>
<feature type="transmembrane region" description="Helical" evidence="4">
    <location>
        <begin position="21"/>
        <end position="44"/>
    </location>
</feature>
<dbReference type="AlphaFoldDB" id="A0A819SNX5"/>
<keyword evidence="2 4" id="KW-1133">Transmembrane helix</keyword>
<evidence type="ECO:0000256" key="3">
    <source>
        <dbReference type="ARBA" id="ARBA00023136"/>
    </source>
</evidence>
<evidence type="ECO:0000256" key="1">
    <source>
        <dbReference type="ARBA" id="ARBA00022692"/>
    </source>
</evidence>
<dbReference type="PANTHER" id="PTHR23121:SF9">
    <property type="entry name" value="SODIUM-DEPENDENT GLUCOSE TRANSPORTER 1"/>
    <property type="match status" value="1"/>
</dbReference>
<dbReference type="Proteomes" id="UP000663842">
    <property type="component" value="Unassembled WGS sequence"/>
</dbReference>
<proteinExistence type="predicted"/>
<feature type="transmembrane region" description="Helical" evidence="4">
    <location>
        <begin position="207"/>
        <end position="229"/>
    </location>
</feature>
<sequence length="317" mass="35081">MLALGGTSLMLSMWGDHVSTALNTVYLGFGFGAALVNIFVAQFLDQDHIELSNSNSTMGNFSSSSSANIKIPYAIAAGLCILIAIGHLIFAICAHRNRRQALRMQQVNYAAVNTTPLDDAQHDNSQHLPQTHRRSQLYYSIFMCSLWVVHMFFTLSNFNEKCFVRHDTLLALVFVNVTLTVLWIGELALAITWIIYVRTIGLSINSLLVLGSFAGLGFSPALPLSFGFISQRLNITPLLVCIFLCRARIGGISFQKVAGALMDKNPKHFPTILIICVFMATLFYGFTFVLSMLHRRRSMKKALSLQSTSIIGCESTL</sequence>
<protein>
    <submittedName>
        <fullName evidence="5">Uncharacterized protein</fullName>
    </submittedName>
</protein>
<feature type="transmembrane region" description="Helical" evidence="4">
    <location>
        <begin position="272"/>
        <end position="293"/>
    </location>
</feature>
<dbReference type="EMBL" id="CAJOBF010002939">
    <property type="protein sequence ID" value="CAF4064954.1"/>
    <property type="molecule type" value="Genomic_DNA"/>
</dbReference>
<evidence type="ECO:0000256" key="2">
    <source>
        <dbReference type="ARBA" id="ARBA00022989"/>
    </source>
</evidence>
<comment type="caution">
    <text evidence="5">The sequence shown here is derived from an EMBL/GenBank/DDBJ whole genome shotgun (WGS) entry which is preliminary data.</text>
</comment>